<evidence type="ECO:0000259" key="2">
    <source>
        <dbReference type="Pfam" id="PF19803"/>
    </source>
</evidence>
<reference evidence="3" key="2">
    <citation type="submission" date="2020-09" db="EMBL/GenBank/DDBJ databases">
        <authorList>
            <person name="Sun Q."/>
            <person name="Ohkuma M."/>
        </authorList>
    </citation>
    <scope>NUCLEOTIDE SEQUENCE</scope>
    <source>
        <strain evidence="3">JCM 5069</strain>
    </source>
</reference>
<keyword evidence="1" id="KW-0812">Transmembrane</keyword>
<feature type="domain" description="DUF6286" evidence="2">
    <location>
        <begin position="60"/>
        <end position="164"/>
    </location>
</feature>
<name>A0A919KV28_9ACTN</name>
<organism evidence="3 4">
    <name type="scientific">Streptomyces sulfonofaciens</name>
    <dbReference type="NCBI Taxonomy" id="68272"/>
    <lineage>
        <taxon>Bacteria</taxon>
        <taxon>Bacillati</taxon>
        <taxon>Actinomycetota</taxon>
        <taxon>Actinomycetes</taxon>
        <taxon>Kitasatosporales</taxon>
        <taxon>Streptomycetaceae</taxon>
        <taxon>Streptomyces</taxon>
    </lineage>
</organism>
<keyword evidence="1" id="KW-1133">Transmembrane helix</keyword>
<dbReference type="Pfam" id="PF19803">
    <property type="entry name" value="DUF6286"/>
    <property type="match status" value="1"/>
</dbReference>
<protein>
    <recommendedName>
        <fullName evidence="2">DUF6286 domain-containing protein</fullName>
    </recommendedName>
</protein>
<proteinExistence type="predicted"/>
<evidence type="ECO:0000313" key="3">
    <source>
        <dbReference type="EMBL" id="GHH73599.1"/>
    </source>
</evidence>
<feature type="transmembrane region" description="Helical" evidence="1">
    <location>
        <begin position="50"/>
        <end position="70"/>
    </location>
</feature>
<evidence type="ECO:0000256" key="1">
    <source>
        <dbReference type="SAM" id="Phobius"/>
    </source>
</evidence>
<keyword evidence="1" id="KW-0472">Membrane</keyword>
<dbReference type="EMBL" id="BNCD01000003">
    <property type="protein sequence ID" value="GHH73599.1"/>
    <property type="molecule type" value="Genomic_DNA"/>
</dbReference>
<comment type="caution">
    <text evidence="3">The sequence shown here is derived from an EMBL/GenBank/DDBJ whole genome shotgun (WGS) entry which is preliminary data.</text>
</comment>
<reference evidence="3" key="1">
    <citation type="journal article" date="2014" name="Int. J. Syst. Evol. Microbiol.">
        <title>Complete genome sequence of Corynebacterium casei LMG S-19264T (=DSM 44701T), isolated from a smear-ripened cheese.</title>
        <authorList>
            <consortium name="US DOE Joint Genome Institute (JGI-PGF)"/>
            <person name="Walter F."/>
            <person name="Albersmeier A."/>
            <person name="Kalinowski J."/>
            <person name="Ruckert C."/>
        </authorList>
    </citation>
    <scope>NUCLEOTIDE SEQUENCE</scope>
    <source>
        <strain evidence="3">JCM 5069</strain>
    </source>
</reference>
<dbReference type="InterPro" id="IPR046253">
    <property type="entry name" value="DUF6286"/>
</dbReference>
<dbReference type="AlphaFoldDB" id="A0A919KV28"/>
<dbReference type="Proteomes" id="UP000603708">
    <property type="component" value="Unassembled WGS sequence"/>
</dbReference>
<evidence type="ECO:0000313" key="4">
    <source>
        <dbReference type="Proteomes" id="UP000603708"/>
    </source>
</evidence>
<gene>
    <name evidence="3" type="ORF">GCM10018793_12480</name>
</gene>
<accession>A0A919KV28</accession>
<sequence>MPAGIVALLVFAASGLVLYDLASVRAGRSAMQWRKNLADGLASRHLDDTAVLAGAAAVTALGLWLLLLAVTPGRRRLLPMVRTHADVRAGLHRAAVTLVLRDRAMEVPGVQSAGVRTRRRSVRVRAVSHFRELDEVRSDLYAALGNGIRDLGLASPPALTVHVKRASRKR</sequence>
<keyword evidence="4" id="KW-1185">Reference proteome</keyword>